<gene>
    <name evidence="1" type="ORF">OC846_004271</name>
</gene>
<sequence length="211" mass="22592">MSSTGQRTITFDVPEQSIYKLAENGFQLSVARSVGANGQGASSNLVWIVQDLAPMTDVNWTEGQYALNWTNHVGSAGTTATLNGMWQSASLGSSYALDARGMWQANGSGSDPSSITVRNNGSNSVNIVVGVANNFGGFDPIWVDTQETPSSGVSTYQPGSEVSFWYGHDRQASFCDPSRRPTPTGSINASSGSKWNAEYEFEAGRWNVQQS</sequence>
<evidence type="ECO:0000313" key="2">
    <source>
        <dbReference type="Proteomes" id="UP001176517"/>
    </source>
</evidence>
<protein>
    <submittedName>
        <fullName evidence="1">Uncharacterized protein</fullName>
    </submittedName>
</protein>
<dbReference type="AlphaFoldDB" id="A0AAN6GMK7"/>
<comment type="caution">
    <text evidence="1">The sequence shown here is derived from an EMBL/GenBank/DDBJ whole genome shotgun (WGS) entry which is preliminary data.</text>
</comment>
<reference evidence="1" key="1">
    <citation type="journal article" date="2023" name="PhytoFront">
        <title>Draft Genome Resources of Seven Strains of Tilletia horrida, Causal Agent of Kernel Smut of Rice.</title>
        <authorList>
            <person name="Khanal S."/>
            <person name="Antony Babu S."/>
            <person name="Zhou X.G."/>
        </authorList>
    </citation>
    <scope>NUCLEOTIDE SEQUENCE</scope>
    <source>
        <strain evidence="1">TX6</strain>
    </source>
</reference>
<name>A0AAN6GMK7_9BASI</name>
<evidence type="ECO:0000313" key="1">
    <source>
        <dbReference type="EMBL" id="KAK0549000.1"/>
    </source>
</evidence>
<keyword evidence="2" id="KW-1185">Reference proteome</keyword>
<accession>A0AAN6GMK7</accession>
<dbReference type="EMBL" id="JAPDMZ010000123">
    <property type="protein sequence ID" value="KAK0549000.1"/>
    <property type="molecule type" value="Genomic_DNA"/>
</dbReference>
<dbReference type="Proteomes" id="UP001176517">
    <property type="component" value="Unassembled WGS sequence"/>
</dbReference>
<organism evidence="1 2">
    <name type="scientific">Tilletia horrida</name>
    <dbReference type="NCBI Taxonomy" id="155126"/>
    <lineage>
        <taxon>Eukaryota</taxon>
        <taxon>Fungi</taxon>
        <taxon>Dikarya</taxon>
        <taxon>Basidiomycota</taxon>
        <taxon>Ustilaginomycotina</taxon>
        <taxon>Exobasidiomycetes</taxon>
        <taxon>Tilletiales</taxon>
        <taxon>Tilletiaceae</taxon>
        <taxon>Tilletia</taxon>
    </lineage>
</organism>
<proteinExistence type="predicted"/>